<evidence type="ECO:0000256" key="2">
    <source>
        <dbReference type="ARBA" id="ARBA00022517"/>
    </source>
</evidence>
<dbReference type="NCBIfam" id="NF008956">
    <property type="entry name" value="PRK12299.1"/>
    <property type="match status" value="1"/>
</dbReference>
<dbReference type="SUPFAM" id="SSF52540">
    <property type="entry name" value="P-loop containing nucleoside triphosphate hydrolases"/>
    <property type="match status" value="1"/>
</dbReference>
<evidence type="ECO:0000256" key="3">
    <source>
        <dbReference type="ARBA" id="ARBA00022741"/>
    </source>
</evidence>
<dbReference type="PRINTS" id="PR00326">
    <property type="entry name" value="GTP1OBG"/>
</dbReference>
<feature type="domain" description="Obg" evidence="6">
    <location>
        <begin position="41"/>
        <end position="196"/>
    </location>
</feature>
<dbReference type="InterPro" id="IPR045086">
    <property type="entry name" value="OBG_GTPase"/>
</dbReference>
<keyword evidence="8" id="KW-1185">Reference proteome</keyword>
<accession>A0AAV8VWM0</accession>
<dbReference type="GO" id="GO:0003924">
    <property type="term" value="F:GTPase activity"/>
    <property type="evidence" value="ECO:0007669"/>
    <property type="project" value="InterPro"/>
</dbReference>
<dbReference type="PIRSF" id="PIRSF002401">
    <property type="entry name" value="GTP_bd_Obg/CgtA"/>
    <property type="match status" value="1"/>
</dbReference>
<dbReference type="PROSITE" id="PS51710">
    <property type="entry name" value="G_OBG"/>
    <property type="match status" value="1"/>
</dbReference>
<dbReference type="GO" id="GO:0005525">
    <property type="term" value="F:GTP binding"/>
    <property type="evidence" value="ECO:0007669"/>
    <property type="project" value="UniProtKB-KW"/>
</dbReference>
<gene>
    <name evidence="7" type="ORF">NQ315_008159</name>
</gene>
<evidence type="ECO:0000259" key="5">
    <source>
        <dbReference type="PROSITE" id="PS51710"/>
    </source>
</evidence>
<dbReference type="GO" id="GO:0005739">
    <property type="term" value="C:mitochondrion"/>
    <property type="evidence" value="ECO:0007669"/>
    <property type="project" value="TreeGrafter"/>
</dbReference>
<evidence type="ECO:0000313" key="7">
    <source>
        <dbReference type="EMBL" id="KAJ8918462.1"/>
    </source>
</evidence>
<dbReference type="PROSITE" id="PS51883">
    <property type="entry name" value="OBG"/>
    <property type="match status" value="1"/>
</dbReference>
<dbReference type="AlphaFoldDB" id="A0AAV8VWM0"/>
<dbReference type="NCBIfam" id="TIGR02729">
    <property type="entry name" value="Obg_CgtA"/>
    <property type="match status" value="1"/>
</dbReference>
<dbReference type="Gene3D" id="2.70.210.12">
    <property type="entry name" value="GTP1/OBG domain"/>
    <property type="match status" value="1"/>
</dbReference>
<dbReference type="InterPro" id="IPR014100">
    <property type="entry name" value="GTP-bd_Obg/CgtA"/>
</dbReference>
<dbReference type="GO" id="GO:0042254">
    <property type="term" value="P:ribosome biogenesis"/>
    <property type="evidence" value="ECO:0007669"/>
    <property type="project" value="UniProtKB-UniRule"/>
</dbReference>
<feature type="domain" description="OBG-type G" evidence="5">
    <location>
        <begin position="197"/>
        <end position="362"/>
    </location>
</feature>
<protein>
    <recommendedName>
        <fullName evidence="9">Mitochondrial ribosome-associated GTPase 2</fullName>
    </recommendedName>
</protein>
<dbReference type="NCBIfam" id="TIGR00231">
    <property type="entry name" value="small_GTP"/>
    <property type="match status" value="1"/>
</dbReference>
<dbReference type="PANTHER" id="PTHR11702">
    <property type="entry name" value="DEVELOPMENTALLY REGULATED GTP-BINDING PROTEIN-RELATED"/>
    <property type="match status" value="1"/>
</dbReference>
<evidence type="ECO:0000256" key="1">
    <source>
        <dbReference type="ARBA" id="ARBA00007699"/>
    </source>
</evidence>
<dbReference type="InterPro" id="IPR006073">
    <property type="entry name" value="GTP-bd"/>
</dbReference>
<keyword evidence="2" id="KW-0690">Ribosome biogenesis</keyword>
<dbReference type="InterPro" id="IPR036726">
    <property type="entry name" value="GTP1_OBG_dom_sf"/>
</dbReference>
<keyword evidence="4" id="KW-0342">GTP-binding</keyword>
<sequence>MFRTSKLQIAAKLLGSVCNCSQKVAQPLRSTKPKSTSNTVQHFVDLKHLRAIGGAGGDGCISFLSLWSNEYAGPDGGDGGNGGHVIFQASLDIKDLSNVPTVAMGSYGQKGSNKDCNGKSADHYMIKVPVGTIIKNAEGNVVGDLSSEGLMFVAARGGAGGKGNHFFMTDTEQSPKISEYGALGEDLEYTVEVRSMAHVGLLGFPNAGKSTLLRAISRARPKVAPYPFTTLKPHLGMVQYDDYEQIAVADLPGLIPESHKNKGLGIQFLRHVERCMALIFIVDASEPEPWEVVNVLQYELTQFNENLKTRPQLIVANKIDIPESKDNIHKMKEHLGLPVIPISAKLGTNVGTLLKELKVIYDRSKEAENKEDT</sequence>
<dbReference type="Pfam" id="PF01018">
    <property type="entry name" value="GTP1_OBG"/>
    <property type="match status" value="1"/>
</dbReference>
<comment type="caution">
    <text evidence="7">The sequence shown here is derived from an EMBL/GenBank/DDBJ whole genome shotgun (WGS) entry which is preliminary data.</text>
</comment>
<dbReference type="FunFam" id="2.70.210.12:FF:000001">
    <property type="entry name" value="GTPase Obg"/>
    <property type="match status" value="1"/>
</dbReference>
<dbReference type="SUPFAM" id="SSF82051">
    <property type="entry name" value="Obg GTP-binding protein N-terminal domain"/>
    <property type="match status" value="1"/>
</dbReference>
<comment type="similarity">
    <text evidence="1">Belongs to the TRAFAC class OBG-HflX-like GTPase superfamily. OBG GTPase family.</text>
</comment>
<name>A0AAV8VWM0_9CUCU</name>
<proteinExistence type="inferred from homology"/>
<dbReference type="InterPro" id="IPR027417">
    <property type="entry name" value="P-loop_NTPase"/>
</dbReference>
<evidence type="ECO:0000313" key="8">
    <source>
        <dbReference type="Proteomes" id="UP001159042"/>
    </source>
</evidence>
<dbReference type="Proteomes" id="UP001159042">
    <property type="component" value="Unassembled WGS sequence"/>
</dbReference>
<organism evidence="7 8">
    <name type="scientific">Exocentrus adspersus</name>
    <dbReference type="NCBI Taxonomy" id="1586481"/>
    <lineage>
        <taxon>Eukaryota</taxon>
        <taxon>Metazoa</taxon>
        <taxon>Ecdysozoa</taxon>
        <taxon>Arthropoda</taxon>
        <taxon>Hexapoda</taxon>
        <taxon>Insecta</taxon>
        <taxon>Pterygota</taxon>
        <taxon>Neoptera</taxon>
        <taxon>Endopterygota</taxon>
        <taxon>Coleoptera</taxon>
        <taxon>Polyphaga</taxon>
        <taxon>Cucujiformia</taxon>
        <taxon>Chrysomeloidea</taxon>
        <taxon>Cerambycidae</taxon>
        <taxon>Lamiinae</taxon>
        <taxon>Acanthocinini</taxon>
        <taxon>Exocentrus</taxon>
    </lineage>
</organism>
<dbReference type="CDD" id="cd01898">
    <property type="entry name" value="Obg"/>
    <property type="match status" value="1"/>
</dbReference>
<dbReference type="GO" id="GO:0000287">
    <property type="term" value="F:magnesium ion binding"/>
    <property type="evidence" value="ECO:0007669"/>
    <property type="project" value="InterPro"/>
</dbReference>
<dbReference type="InterPro" id="IPR031167">
    <property type="entry name" value="G_OBG"/>
</dbReference>
<dbReference type="InterPro" id="IPR006169">
    <property type="entry name" value="GTP1_OBG_dom"/>
</dbReference>
<dbReference type="Gene3D" id="3.40.50.300">
    <property type="entry name" value="P-loop containing nucleotide triphosphate hydrolases"/>
    <property type="match status" value="1"/>
</dbReference>
<dbReference type="InterPro" id="IPR005225">
    <property type="entry name" value="Small_GTP-bd"/>
</dbReference>
<evidence type="ECO:0000256" key="4">
    <source>
        <dbReference type="ARBA" id="ARBA00023134"/>
    </source>
</evidence>
<dbReference type="PANTHER" id="PTHR11702:SF31">
    <property type="entry name" value="MITOCHONDRIAL RIBOSOME-ASSOCIATED GTPASE 2"/>
    <property type="match status" value="1"/>
</dbReference>
<evidence type="ECO:0008006" key="9">
    <source>
        <dbReference type="Google" id="ProtNLM"/>
    </source>
</evidence>
<dbReference type="Pfam" id="PF01926">
    <property type="entry name" value="MMR_HSR1"/>
    <property type="match status" value="1"/>
</dbReference>
<dbReference type="EMBL" id="JANEYG010000026">
    <property type="protein sequence ID" value="KAJ8918462.1"/>
    <property type="molecule type" value="Genomic_DNA"/>
</dbReference>
<reference evidence="7 8" key="1">
    <citation type="journal article" date="2023" name="Insect Mol. Biol.">
        <title>Genome sequencing provides insights into the evolution of gene families encoding plant cell wall-degrading enzymes in longhorned beetles.</title>
        <authorList>
            <person name="Shin N.R."/>
            <person name="Okamura Y."/>
            <person name="Kirsch R."/>
            <person name="Pauchet Y."/>
        </authorList>
    </citation>
    <scope>NUCLEOTIDE SEQUENCE [LARGE SCALE GENOMIC DNA]</scope>
    <source>
        <strain evidence="7">EAD_L_NR</strain>
    </source>
</reference>
<evidence type="ECO:0000259" key="6">
    <source>
        <dbReference type="PROSITE" id="PS51883"/>
    </source>
</evidence>
<keyword evidence="3" id="KW-0547">Nucleotide-binding</keyword>